<dbReference type="Gramene" id="AET1Gv20129200.5">
    <property type="protein sequence ID" value="AET1Gv20129200.5"/>
    <property type="gene ID" value="AET1Gv20129200"/>
</dbReference>
<sequence>MMWYVLNNCGQAQKYIEMFRDGLNRKGVPNVDKELRKEFQTWFKNYDDEAADEHSEEVDEDVFALACGPDRRVRKYSSCIVNGIRYSTVDRDSNKRLQNSGVMAEGEHNGQVIDFYGTLKEIIQLDYNLDDRSVVLFKCDWFKLDGKNTGLRNDRFFKSINVGSLWYKDDSLILATRATKVFYLPDTKYGKNWQVVQTFDHRHLFNISENEGAPFAGPAYQEEESCDEAR</sequence>
<reference evidence="3" key="2">
    <citation type="journal article" date="2017" name="Nat. Plants">
        <title>The Aegilops tauschii genome reveals multiple impacts of transposons.</title>
        <authorList>
            <person name="Zhao G."/>
            <person name="Zou C."/>
            <person name="Li K."/>
            <person name="Wang K."/>
            <person name="Li T."/>
            <person name="Gao L."/>
            <person name="Zhang X."/>
            <person name="Wang H."/>
            <person name="Yang Z."/>
            <person name="Liu X."/>
            <person name="Jiang W."/>
            <person name="Mao L."/>
            <person name="Kong X."/>
            <person name="Jiao Y."/>
            <person name="Jia J."/>
        </authorList>
    </citation>
    <scope>NUCLEOTIDE SEQUENCE [LARGE SCALE GENOMIC DNA]</scope>
    <source>
        <strain evidence="3">cv. AL8/78</strain>
    </source>
</reference>
<reference evidence="2" key="3">
    <citation type="journal article" date="2017" name="Nature">
        <title>Genome sequence of the progenitor of the wheat D genome Aegilops tauschii.</title>
        <authorList>
            <person name="Luo M.C."/>
            <person name="Gu Y.Q."/>
            <person name="Puiu D."/>
            <person name="Wang H."/>
            <person name="Twardziok S.O."/>
            <person name="Deal K.R."/>
            <person name="Huo N."/>
            <person name="Zhu T."/>
            <person name="Wang L."/>
            <person name="Wang Y."/>
            <person name="McGuire P.E."/>
            <person name="Liu S."/>
            <person name="Long H."/>
            <person name="Ramasamy R.K."/>
            <person name="Rodriguez J.C."/>
            <person name="Van S.L."/>
            <person name="Yuan L."/>
            <person name="Wang Z."/>
            <person name="Xia Z."/>
            <person name="Xiao L."/>
            <person name="Anderson O.D."/>
            <person name="Ouyang S."/>
            <person name="Liang Y."/>
            <person name="Zimin A.V."/>
            <person name="Pertea G."/>
            <person name="Qi P."/>
            <person name="Bennetzen J.L."/>
            <person name="Dai X."/>
            <person name="Dawson M.W."/>
            <person name="Muller H.G."/>
            <person name="Kugler K."/>
            <person name="Rivarola-Duarte L."/>
            <person name="Spannagl M."/>
            <person name="Mayer K.F.X."/>
            <person name="Lu F.H."/>
            <person name="Bevan M.W."/>
            <person name="Leroy P."/>
            <person name="Li P."/>
            <person name="You F.M."/>
            <person name="Sun Q."/>
            <person name="Liu Z."/>
            <person name="Lyons E."/>
            <person name="Wicker T."/>
            <person name="Salzberg S.L."/>
            <person name="Devos K.M."/>
            <person name="Dvorak J."/>
        </authorList>
    </citation>
    <scope>NUCLEOTIDE SEQUENCE [LARGE SCALE GENOMIC DNA]</scope>
    <source>
        <strain evidence="2">cv. AL8/78</strain>
    </source>
</reference>
<feature type="domain" description="DUF4216" evidence="1">
    <location>
        <begin position="123"/>
        <end position="196"/>
    </location>
</feature>
<proteinExistence type="predicted"/>
<reference evidence="3" key="1">
    <citation type="journal article" date="2014" name="Science">
        <title>Ancient hybridizations among the ancestral genomes of bread wheat.</title>
        <authorList>
            <consortium name="International Wheat Genome Sequencing Consortium,"/>
            <person name="Marcussen T."/>
            <person name="Sandve S.R."/>
            <person name="Heier L."/>
            <person name="Spannagl M."/>
            <person name="Pfeifer M."/>
            <person name="Jakobsen K.S."/>
            <person name="Wulff B.B."/>
            <person name="Steuernagel B."/>
            <person name="Mayer K.F."/>
            <person name="Olsen O.A."/>
        </authorList>
    </citation>
    <scope>NUCLEOTIDE SEQUENCE [LARGE SCALE GENOMIC DNA]</scope>
    <source>
        <strain evidence="3">cv. AL8/78</strain>
    </source>
</reference>
<reference evidence="2" key="4">
    <citation type="submission" date="2019-03" db="UniProtKB">
        <authorList>
            <consortium name="EnsemblPlants"/>
        </authorList>
    </citation>
    <scope>IDENTIFICATION</scope>
</reference>
<organism evidence="2 3">
    <name type="scientific">Aegilops tauschii subsp. strangulata</name>
    <name type="common">Goatgrass</name>
    <dbReference type="NCBI Taxonomy" id="200361"/>
    <lineage>
        <taxon>Eukaryota</taxon>
        <taxon>Viridiplantae</taxon>
        <taxon>Streptophyta</taxon>
        <taxon>Embryophyta</taxon>
        <taxon>Tracheophyta</taxon>
        <taxon>Spermatophyta</taxon>
        <taxon>Magnoliopsida</taxon>
        <taxon>Liliopsida</taxon>
        <taxon>Poales</taxon>
        <taxon>Poaceae</taxon>
        <taxon>BOP clade</taxon>
        <taxon>Pooideae</taxon>
        <taxon>Triticodae</taxon>
        <taxon>Triticeae</taxon>
        <taxon>Triticinae</taxon>
        <taxon>Aegilops</taxon>
    </lineage>
</organism>
<dbReference type="Proteomes" id="UP000015105">
    <property type="component" value="Chromosome 1D"/>
</dbReference>
<dbReference type="AlphaFoldDB" id="A0A452XR84"/>
<dbReference type="InterPro" id="IPR025312">
    <property type="entry name" value="DUF4216"/>
</dbReference>
<accession>A0A452XR84</accession>
<dbReference type="Pfam" id="PF13952">
    <property type="entry name" value="DUF4216"/>
    <property type="match status" value="1"/>
</dbReference>
<protein>
    <recommendedName>
        <fullName evidence="1">DUF4216 domain-containing protein</fullName>
    </recommendedName>
</protein>
<evidence type="ECO:0000259" key="1">
    <source>
        <dbReference type="Pfam" id="PF13952"/>
    </source>
</evidence>
<evidence type="ECO:0000313" key="3">
    <source>
        <dbReference type="Proteomes" id="UP000015105"/>
    </source>
</evidence>
<keyword evidence="3" id="KW-1185">Reference proteome</keyword>
<reference evidence="2" key="5">
    <citation type="journal article" date="2021" name="G3 (Bethesda)">
        <title>Aegilops tauschii genome assembly Aet v5.0 features greater sequence contiguity and improved annotation.</title>
        <authorList>
            <person name="Wang L."/>
            <person name="Zhu T."/>
            <person name="Rodriguez J.C."/>
            <person name="Deal K.R."/>
            <person name="Dubcovsky J."/>
            <person name="McGuire P.E."/>
            <person name="Lux T."/>
            <person name="Spannagl M."/>
            <person name="Mayer K.F.X."/>
            <person name="Baldrich P."/>
            <person name="Meyers B.C."/>
            <person name="Huo N."/>
            <person name="Gu Y.Q."/>
            <person name="Zhou H."/>
            <person name="Devos K.M."/>
            <person name="Bennetzen J.L."/>
            <person name="Unver T."/>
            <person name="Budak H."/>
            <person name="Gulick P.J."/>
            <person name="Galiba G."/>
            <person name="Kalapos B."/>
            <person name="Nelson D.R."/>
            <person name="Li P."/>
            <person name="You F.M."/>
            <person name="Luo M.C."/>
            <person name="Dvorak J."/>
        </authorList>
    </citation>
    <scope>NUCLEOTIDE SEQUENCE [LARGE SCALE GENOMIC DNA]</scope>
    <source>
        <strain evidence="2">cv. AL8/78</strain>
    </source>
</reference>
<evidence type="ECO:0000313" key="2">
    <source>
        <dbReference type="EnsemblPlants" id="AET1Gv20129200.5"/>
    </source>
</evidence>
<dbReference type="PANTHER" id="PTHR48258">
    <property type="entry name" value="DUF4218 DOMAIN-CONTAINING PROTEIN-RELATED"/>
    <property type="match status" value="1"/>
</dbReference>
<name>A0A452XR84_AEGTS</name>
<dbReference type="PANTHER" id="PTHR48258:SF14">
    <property type="entry name" value="OS02G0583300 PROTEIN"/>
    <property type="match status" value="1"/>
</dbReference>
<dbReference type="EnsemblPlants" id="AET1Gv20129200.5">
    <property type="protein sequence ID" value="AET1Gv20129200.5"/>
    <property type="gene ID" value="AET1Gv20129200"/>
</dbReference>